<organism evidence="1 2">
    <name type="scientific">Actinomadura graeca</name>
    <dbReference type="NCBI Taxonomy" id="2750812"/>
    <lineage>
        <taxon>Bacteria</taxon>
        <taxon>Bacillati</taxon>
        <taxon>Actinomycetota</taxon>
        <taxon>Actinomycetes</taxon>
        <taxon>Streptosporangiales</taxon>
        <taxon>Thermomonosporaceae</taxon>
        <taxon>Actinomadura</taxon>
    </lineage>
</organism>
<dbReference type="Pfam" id="PF19674">
    <property type="entry name" value="DUF6177"/>
    <property type="match status" value="1"/>
</dbReference>
<gene>
    <name evidence="1" type="ORF">AGRA3207_005463</name>
</gene>
<dbReference type="EMBL" id="CP059572">
    <property type="protein sequence ID" value="QXJ24189.1"/>
    <property type="molecule type" value="Genomic_DNA"/>
</dbReference>
<name>A0ABX8R1S2_9ACTN</name>
<proteinExistence type="predicted"/>
<sequence length="342" mass="35657">MSTHPAVDIATAKSAVVIQDRPLVPLSSWLTDAMAHCADTGQAFQILTPHDARITLPLRLAMGGPRTRWVVQEPDDGYFDGFTGFPLTWDGAEFVPADAAKAGPSGTFLREEPGERGHHLLVGLRVVHDAAPGLELGAVAEDLAHALAGTAPRAWGTAEPALSRWSPSELTDLCRRRSPRSTSLVFMGPHGPAAAAPPFGGTLRVTRVTSGVKEAVTFAIALPAGAEPPLEELEELAGRYARTGILRTLNVQWTPALPDLTYPSRAIGVPVPLALGVGPEGAAEIGTGRASVPGADAKEIGDPAAPGLWFVLADGDGTGAWSRFRDLMDHLAGPGGAAARRG</sequence>
<evidence type="ECO:0000313" key="1">
    <source>
        <dbReference type="EMBL" id="QXJ24189.1"/>
    </source>
</evidence>
<dbReference type="RefSeq" id="WP_231329889.1">
    <property type="nucleotide sequence ID" value="NZ_CP059572.1"/>
</dbReference>
<reference evidence="1" key="1">
    <citation type="submission" date="2020-07" db="EMBL/GenBank/DDBJ databases">
        <authorList>
            <person name="Tarantini F.S."/>
            <person name="Hong K.W."/>
            <person name="Chan K.G."/>
        </authorList>
    </citation>
    <scope>NUCLEOTIDE SEQUENCE</scope>
    <source>
        <strain evidence="1">32-07</strain>
    </source>
</reference>
<accession>A0ABX8R1S2</accession>
<dbReference type="InterPro" id="IPR046175">
    <property type="entry name" value="DUF6177"/>
</dbReference>
<evidence type="ECO:0000313" key="2">
    <source>
        <dbReference type="Proteomes" id="UP001049518"/>
    </source>
</evidence>
<keyword evidence="2" id="KW-1185">Reference proteome</keyword>
<protein>
    <submittedName>
        <fullName evidence="1">Uncharacterized protein</fullName>
    </submittedName>
</protein>
<dbReference type="Proteomes" id="UP001049518">
    <property type="component" value="Chromosome"/>
</dbReference>